<accession>A0A8S9WUN9</accession>
<keyword evidence="3" id="KW-1185">Reference proteome</keyword>
<evidence type="ECO:0000313" key="3">
    <source>
        <dbReference type="Proteomes" id="UP000466442"/>
    </source>
</evidence>
<feature type="region of interest" description="Disordered" evidence="1">
    <location>
        <begin position="73"/>
        <end position="393"/>
    </location>
</feature>
<feature type="compositionally biased region" description="Basic and acidic residues" evidence="1">
    <location>
        <begin position="180"/>
        <end position="190"/>
    </location>
</feature>
<name>A0A8S9WUN9_APOLU</name>
<dbReference type="Proteomes" id="UP000466442">
    <property type="component" value="Unassembled WGS sequence"/>
</dbReference>
<organism evidence="2 3">
    <name type="scientific">Apolygus lucorum</name>
    <name type="common">Small green plant bug</name>
    <name type="synonym">Lygocoris lucorum</name>
    <dbReference type="NCBI Taxonomy" id="248454"/>
    <lineage>
        <taxon>Eukaryota</taxon>
        <taxon>Metazoa</taxon>
        <taxon>Ecdysozoa</taxon>
        <taxon>Arthropoda</taxon>
        <taxon>Hexapoda</taxon>
        <taxon>Insecta</taxon>
        <taxon>Pterygota</taxon>
        <taxon>Neoptera</taxon>
        <taxon>Paraneoptera</taxon>
        <taxon>Hemiptera</taxon>
        <taxon>Heteroptera</taxon>
        <taxon>Panheteroptera</taxon>
        <taxon>Cimicomorpha</taxon>
        <taxon>Miridae</taxon>
        <taxon>Mirini</taxon>
        <taxon>Apolygus</taxon>
    </lineage>
</organism>
<evidence type="ECO:0000313" key="2">
    <source>
        <dbReference type="EMBL" id="KAF6199085.1"/>
    </source>
</evidence>
<evidence type="ECO:0000256" key="1">
    <source>
        <dbReference type="SAM" id="MobiDB-lite"/>
    </source>
</evidence>
<feature type="compositionally biased region" description="Low complexity" evidence="1">
    <location>
        <begin position="76"/>
        <end position="106"/>
    </location>
</feature>
<feature type="compositionally biased region" description="Basic and acidic residues" evidence="1">
    <location>
        <begin position="114"/>
        <end position="172"/>
    </location>
</feature>
<reference evidence="2" key="1">
    <citation type="journal article" date="2021" name="Mol. Ecol. Resour.">
        <title>Apolygus lucorum genome provides insights into omnivorousness and mesophyll feeding.</title>
        <authorList>
            <person name="Liu Y."/>
            <person name="Liu H."/>
            <person name="Wang H."/>
            <person name="Huang T."/>
            <person name="Liu B."/>
            <person name="Yang B."/>
            <person name="Yin L."/>
            <person name="Li B."/>
            <person name="Zhang Y."/>
            <person name="Zhang S."/>
            <person name="Jiang F."/>
            <person name="Zhang X."/>
            <person name="Ren Y."/>
            <person name="Wang B."/>
            <person name="Wang S."/>
            <person name="Lu Y."/>
            <person name="Wu K."/>
            <person name="Fan W."/>
            <person name="Wang G."/>
        </authorList>
    </citation>
    <scope>NUCLEOTIDE SEQUENCE</scope>
    <source>
        <strain evidence="2">12Hb</strain>
    </source>
</reference>
<feature type="region of interest" description="Disordered" evidence="1">
    <location>
        <begin position="774"/>
        <end position="809"/>
    </location>
</feature>
<comment type="caution">
    <text evidence="2">The sequence shown here is derived from an EMBL/GenBank/DDBJ whole genome shotgun (WGS) entry which is preliminary data.</text>
</comment>
<dbReference type="Pfam" id="PF14924">
    <property type="entry name" value="MAP10_N"/>
    <property type="match status" value="1"/>
</dbReference>
<feature type="compositionally biased region" description="Basic and acidic residues" evidence="1">
    <location>
        <begin position="209"/>
        <end position="231"/>
    </location>
</feature>
<dbReference type="EMBL" id="WIXP02000015">
    <property type="protein sequence ID" value="KAF6199085.1"/>
    <property type="molecule type" value="Genomic_DNA"/>
</dbReference>
<gene>
    <name evidence="2" type="ORF">GE061_007110</name>
</gene>
<protein>
    <submittedName>
        <fullName evidence="2">Uncharacterized protein</fullName>
    </submittedName>
</protein>
<feature type="compositionally biased region" description="Polar residues" evidence="1">
    <location>
        <begin position="262"/>
        <end position="282"/>
    </location>
</feature>
<feature type="region of interest" description="Disordered" evidence="1">
    <location>
        <begin position="664"/>
        <end position="683"/>
    </location>
</feature>
<sequence length="952" mass="103921">MIEDQWATAQKRAEERNLEHTNRLKTPAMYALEVYLGVFSLEGLDAVTFPDDDVRVRFKLLDFACVEVKRLDDAESAASPSSASSPSSPSSPGTSSSPSSPTSPEGTDTESPDADPKSVEAKPKDDSKKEEPKNEPKTDSKRPSTEDEGKIDPSKDPKKEEQKKDVKKEPSKTEVQPEGSKTDVKPDDGKTTIAPTAGGTVESMSSRTLAKERLKRDPRYFDPRKLLKQKVESPQTLNEVDGGEEEEGTTEGGHEEAPSSVGGPSSTAGGSSVPSGGTQSKRGSLVQGAENAQVSYQSGSGKAEDNTQATGTALSTAGSSQAAESTQAGTISQPGTSSQAATSSLAETSYQATTGSQGAISSPVTGTESPEPVTEAGTSGFSTAPPTEDGLGEAADEVEKDISFIHFENGKSVIFCQQPLSLLSSLPRCPLIFIFFRPPSQVLGIARVPLSDLADAVDKSISFTRSIPLSGIIRDTYDIFNRGRKVGMVNVDVRLSCFGPFLLHKIYVRDNPNEKGVQNLQPRRTSSQRLIVVEMSNANLGEIRNKSKIFVSKSNPVLVGKVQRDISHLPPIVCADENLLDPPSKPKVEITIVEEEERRKEEARLTSLSQFPQYKCIDDWEVIFTRNVIKDLIAKNRRPFQKGSADRKYVKSYFPELMPQPKLSPLKQLGRSKSNDKLRNKRDHCNCSDCRKGGGDKGSLLFLPLDKAWAVENINRIRRKSLRPPVKTSFSAQSPLEVKIDPPISAVSGVSMVKLPFHTDKSMSHVAVSHFNMEKGSVDTGEEDSRAAGPKIRKKSSIDDNSGQNHGKVFNTKYPRINWSLEKYNPLPQKPYMIELQAPERYPTDKLVQAIKVYRKQVEDMGGDTKMLHDTEEVPCDGHLKRNIRANLSPETSDGGDIDTDKSVLLEVEKGVPMAIHARSTPYWAGHAPVCDDPANCKHFLLLHPGFGFYGK</sequence>
<proteinExistence type="predicted"/>
<feature type="compositionally biased region" description="Polar residues" evidence="1">
    <location>
        <begin position="376"/>
        <end position="385"/>
    </location>
</feature>
<feature type="compositionally biased region" description="Basic and acidic residues" evidence="1">
    <location>
        <begin position="673"/>
        <end position="683"/>
    </location>
</feature>
<feature type="compositionally biased region" description="Polar residues" evidence="1">
    <location>
        <begin position="290"/>
        <end position="368"/>
    </location>
</feature>
<dbReference type="AlphaFoldDB" id="A0A8S9WUN9"/>